<accession>Q72T38</accession>
<dbReference type="SMR" id="Q72T38"/>
<reference evidence="4 5" key="1">
    <citation type="journal article" date="2004" name="J. Bacteriol.">
        <title>Comparative genomics of two Leptospira interrogans serovars reveals novel insights into physiology and pathogenesis.</title>
        <authorList>
            <person name="Nascimento A.L."/>
            <person name="Ko A.I."/>
            <person name="Martins E.A."/>
            <person name="Monteiro-Vitorello C.B."/>
            <person name="Ho P.L."/>
            <person name="Haake D.A."/>
            <person name="Verjovski-Almeida S."/>
            <person name="Hartskeerl R.A."/>
            <person name="Marques M.V."/>
            <person name="Oliveira M.C."/>
            <person name="Menck C.F."/>
            <person name="Leite L.C."/>
            <person name="Carrer H."/>
            <person name="Coutinho L.L."/>
            <person name="Degrave W.M."/>
            <person name="Dellagostin O.A."/>
            <person name="El-Dorry H."/>
            <person name="Ferro E.S."/>
            <person name="Ferro M.I."/>
            <person name="Furlan L.R."/>
            <person name="Gamberini M."/>
            <person name="Giglioti E.A."/>
            <person name="Goes-Neto A."/>
            <person name="Goldman G.H."/>
            <person name="Goldman M.H."/>
            <person name="Harakava R."/>
            <person name="Jeronimo S.M."/>
            <person name="Junqueira-De-Azevedo I.L."/>
            <person name="Kimura E.T."/>
            <person name="Kuramae E.E."/>
            <person name="Lemos E.G."/>
            <person name="Lemos M.V."/>
            <person name="Marino C.L."/>
            <person name="Nunes L.R."/>
            <person name="De Oliveira R.C."/>
            <person name="Pereira G.G."/>
            <person name="Reis M.S."/>
            <person name="Schriefer A."/>
            <person name="Siqueira W.J."/>
            <person name="Sommer P."/>
            <person name="Tsai S.M."/>
            <person name="Simpson A.J."/>
            <person name="Ferro J.A."/>
            <person name="Camargo L.E."/>
            <person name="Kitajima J.P."/>
            <person name="Setubal J.C."/>
            <person name="Van Sluys M.A."/>
        </authorList>
    </citation>
    <scope>NUCLEOTIDE SEQUENCE [LARGE SCALE GENOMIC DNA]</scope>
    <source>
        <strain evidence="4 5">Fiocruz L1-130</strain>
    </source>
</reference>
<evidence type="ECO:0000313" key="5">
    <source>
        <dbReference type="Proteomes" id="UP000007037"/>
    </source>
</evidence>
<dbReference type="PANTHER" id="PTHR43798:SF31">
    <property type="entry name" value="AB HYDROLASE SUPERFAMILY PROTEIN YCLE"/>
    <property type="match status" value="1"/>
</dbReference>
<organism evidence="4 5">
    <name type="scientific">Leptospira interrogans serogroup Icterohaemorrhagiae serovar copenhageni (strain Fiocruz L1-130)</name>
    <dbReference type="NCBI Taxonomy" id="267671"/>
    <lineage>
        <taxon>Bacteria</taxon>
        <taxon>Pseudomonadati</taxon>
        <taxon>Spirochaetota</taxon>
        <taxon>Spirochaetia</taxon>
        <taxon>Leptospirales</taxon>
        <taxon>Leptospiraceae</taxon>
        <taxon>Leptospira</taxon>
    </lineage>
</organism>
<keyword evidence="2" id="KW-0812">Transmembrane</keyword>
<evidence type="ECO:0000256" key="2">
    <source>
        <dbReference type="SAM" id="Phobius"/>
    </source>
</evidence>
<keyword evidence="1" id="KW-0378">Hydrolase</keyword>
<dbReference type="Proteomes" id="UP000007037">
    <property type="component" value="Chromosome I"/>
</dbReference>
<sequence length="348" mass="40029">MSCLSKSYEEKLRMKILKWILGIIGTFALFLVVTFYAETPKYEYKSVPLYSNFDSYYREKLQISRSKKVRPGNEEKLVRYSADKTDFSILYIHGFGASRAEGEEVTDQLAKDFKANLYYVRLPGHGTNLENHRDTTFEEILQDSETAFLECEKLGKKTILIGTSMGGLISTYLAAKYPEKVHALVLVSPFYDFTNPFSVIYQFSWGKDFANIVMGKIRKSTEEEKRNPASAFWYRDQYLAAVQNLSDLREFILGTDPFSKISSPTLLFYYYKNEKNQDVSASVSSMLNAFKKVNENGKANPLNKAVKVEFGNHVLFSKYMKSDKDLILKETETFIQNVFSLNKNLSHN</sequence>
<dbReference type="EMBL" id="AE016823">
    <property type="protein sequence ID" value="AAS69790.1"/>
    <property type="molecule type" value="Genomic_DNA"/>
</dbReference>
<dbReference type="SUPFAM" id="SSF53474">
    <property type="entry name" value="alpha/beta-Hydrolases"/>
    <property type="match status" value="1"/>
</dbReference>
<keyword evidence="2" id="KW-1133">Transmembrane helix</keyword>
<dbReference type="Gene3D" id="3.40.50.1820">
    <property type="entry name" value="alpha/beta hydrolase"/>
    <property type="match status" value="1"/>
</dbReference>
<dbReference type="Pfam" id="PF00561">
    <property type="entry name" value="Abhydrolase_1"/>
    <property type="match status" value="1"/>
</dbReference>
<dbReference type="PANTHER" id="PTHR43798">
    <property type="entry name" value="MONOACYLGLYCEROL LIPASE"/>
    <property type="match status" value="1"/>
</dbReference>
<evidence type="ECO:0000259" key="3">
    <source>
        <dbReference type="Pfam" id="PF00561"/>
    </source>
</evidence>
<evidence type="ECO:0000256" key="1">
    <source>
        <dbReference type="ARBA" id="ARBA00022801"/>
    </source>
</evidence>
<proteinExistence type="predicted"/>
<dbReference type="HOGENOM" id="CLU_070536_0_0_12"/>
<evidence type="ECO:0000313" key="4">
    <source>
        <dbReference type="EMBL" id="AAS69790.1"/>
    </source>
</evidence>
<keyword evidence="2" id="KW-0472">Membrane</keyword>
<dbReference type="InterPro" id="IPR029058">
    <property type="entry name" value="AB_hydrolase_fold"/>
</dbReference>
<gene>
    <name evidence="4" type="ordered locus">LIC_11183</name>
</gene>
<feature type="transmembrane region" description="Helical" evidence="2">
    <location>
        <begin position="16"/>
        <end position="37"/>
    </location>
</feature>
<dbReference type="KEGG" id="lic:LIC_11183"/>
<protein>
    <recommendedName>
        <fullName evidence="3">AB hydrolase-1 domain-containing protein</fullName>
    </recommendedName>
</protein>
<dbReference type="GO" id="GO:0016787">
    <property type="term" value="F:hydrolase activity"/>
    <property type="evidence" value="ECO:0007669"/>
    <property type="project" value="UniProtKB-KW"/>
</dbReference>
<dbReference type="InterPro" id="IPR000073">
    <property type="entry name" value="AB_hydrolase_1"/>
</dbReference>
<dbReference type="ESTHER" id="lepin-LA2857">
    <property type="family name" value="6_AlphaBeta_hydrolase"/>
</dbReference>
<dbReference type="InterPro" id="IPR050266">
    <property type="entry name" value="AB_hydrolase_sf"/>
</dbReference>
<feature type="domain" description="AB hydrolase-1" evidence="3">
    <location>
        <begin position="89"/>
        <end position="198"/>
    </location>
</feature>
<dbReference type="AlphaFoldDB" id="Q72T38"/>
<name>Q72T38_LEPIC</name>
<dbReference type="GO" id="GO:0016020">
    <property type="term" value="C:membrane"/>
    <property type="evidence" value="ECO:0007669"/>
    <property type="project" value="TreeGrafter"/>
</dbReference>